<keyword evidence="4" id="KW-0309">Germination</keyword>
<dbReference type="Proteomes" id="UP000280960">
    <property type="component" value="Chromosome"/>
</dbReference>
<dbReference type="PANTHER" id="PTHR34975:SF2">
    <property type="entry name" value="SPORE GERMINATION PROTEIN A2"/>
    <property type="match status" value="1"/>
</dbReference>
<dbReference type="KEGG" id="bacg:D2962_16640"/>
<evidence type="ECO:0000313" key="10">
    <source>
        <dbReference type="Proteomes" id="UP000280960"/>
    </source>
</evidence>
<dbReference type="AlphaFoldDB" id="A0A3G2RB97"/>
<evidence type="ECO:0000256" key="2">
    <source>
        <dbReference type="ARBA" id="ARBA00007998"/>
    </source>
</evidence>
<dbReference type="NCBIfam" id="TIGR00912">
    <property type="entry name" value="2A0309"/>
    <property type="match status" value="1"/>
</dbReference>
<keyword evidence="3" id="KW-0813">Transport</keyword>
<name>A0A3G2RB97_9FIRM</name>
<gene>
    <name evidence="9" type="ORF">D2962_16640</name>
</gene>
<feature type="transmembrane region" description="Helical" evidence="8">
    <location>
        <begin position="337"/>
        <end position="359"/>
    </location>
</feature>
<dbReference type="EMBL" id="CP033169">
    <property type="protein sequence ID" value="AYO32007.1"/>
    <property type="molecule type" value="Genomic_DNA"/>
</dbReference>
<dbReference type="Gene3D" id="1.20.1740.10">
    <property type="entry name" value="Amino acid/polyamine transporter I"/>
    <property type="match status" value="1"/>
</dbReference>
<feature type="transmembrane region" description="Helical" evidence="8">
    <location>
        <begin position="114"/>
        <end position="137"/>
    </location>
</feature>
<dbReference type="GO" id="GO:0016020">
    <property type="term" value="C:membrane"/>
    <property type="evidence" value="ECO:0007669"/>
    <property type="project" value="UniProtKB-SubCell"/>
</dbReference>
<feature type="transmembrane region" description="Helical" evidence="8">
    <location>
        <begin position="12"/>
        <end position="31"/>
    </location>
</feature>
<feature type="transmembrane region" description="Helical" evidence="8">
    <location>
        <begin position="216"/>
        <end position="242"/>
    </location>
</feature>
<evidence type="ECO:0000313" key="9">
    <source>
        <dbReference type="EMBL" id="AYO32007.1"/>
    </source>
</evidence>
<feature type="transmembrane region" description="Helical" evidence="8">
    <location>
        <begin position="85"/>
        <end position="108"/>
    </location>
</feature>
<evidence type="ECO:0000256" key="7">
    <source>
        <dbReference type="ARBA" id="ARBA00023136"/>
    </source>
</evidence>
<feature type="transmembrane region" description="Helical" evidence="8">
    <location>
        <begin position="273"/>
        <end position="294"/>
    </location>
</feature>
<protein>
    <submittedName>
        <fullName evidence="9">Uncharacterized protein</fullName>
    </submittedName>
</protein>
<keyword evidence="5 8" id="KW-0812">Transmembrane</keyword>
<evidence type="ECO:0000256" key="6">
    <source>
        <dbReference type="ARBA" id="ARBA00022989"/>
    </source>
</evidence>
<dbReference type="PANTHER" id="PTHR34975">
    <property type="entry name" value="SPORE GERMINATION PROTEIN A2"/>
    <property type="match status" value="1"/>
</dbReference>
<keyword evidence="10" id="KW-1185">Reference proteome</keyword>
<proteinExistence type="inferred from homology"/>
<feature type="transmembrane region" description="Helical" evidence="8">
    <location>
        <begin position="149"/>
        <end position="166"/>
    </location>
</feature>
<reference evidence="9 10" key="1">
    <citation type="submission" date="2018-10" db="EMBL/GenBank/DDBJ databases">
        <authorList>
            <person name="Zhang X."/>
        </authorList>
    </citation>
    <scope>NUCLEOTIDE SEQUENCE [LARGE SCALE GENOMIC DNA]</scope>
    <source>
        <strain evidence="9 10">SK-G1</strain>
    </source>
</reference>
<keyword evidence="6 8" id="KW-1133">Transmembrane helix</keyword>
<organism evidence="9 10">
    <name type="scientific">Biomaibacter acetigenes</name>
    <dbReference type="NCBI Taxonomy" id="2316383"/>
    <lineage>
        <taxon>Bacteria</taxon>
        <taxon>Bacillati</taxon>
        <taxon>Bacillota</taxon>
        <taxon>Clostridia</taxon>
        <taxon>Thermosediminibacterales</taxon>
        <taxon>Tepidanaerobacteraceae</taxon>
        <taxon>Biomaibacter</taxon>
    </lineage>
</organism>
<evidence type="ECO:0000256" key="4">
    <source>
        <dbReference type="ARBA" id="ARBA00022544"/>
    </source>
</evidence>
<evidence type="ECO:0000256" key="5">
    <source>
        <dbReference type="ARBA" id="ARBA00022692"/>
    </source>
</evidence>
<evidence type="ECO:0000256" key="3">
    <source>
        <dbReference type="ARBA" id="ARBA00022448"/>
    </source>
</evidence>
<feature type="transmembrane region" description="Helical" evidence="8">
    <location>
        <begin position="306"/>
        <end position="325"/>
    </location>
</feature>
<comment type="subcellular location">
    <subcellularLocation>
        <location evidence="1">Membrane</location>
        <topology evidence="1">Multi-pass membrane protein</topology>
    </subcellularLocation>
</comment>
<evidence type="ECO:0000256" key="8">
    <source>
        <dbReference type="SAM" id="Phobius"/>
    </source>
</evidence>
<feature type="transmembrane region" description="Helical" evidence="8">
    <location>
        <begin position="186"/>
        <end position="204"/>
    </location>
</feature>
<sequence>MKVLTNNDRITVPQTVALLITTILGTGILSLPRNVANAAGSDGWLLVLSGGVFAFVSSLIVGALVKKFPQDTFIEYSQKVLGKILGYPLGIILILYFTILTALTVRVFSEVMNAFMLISTPRGFIIFTMLLLSVYILRHGIEPIARIGEILLPILIVPVVAMYLTAIPRADFSELLPFLNTPVKTLALGTFQTVYSFFGFEVLLMVGPYIRSPGRVLWILLVAIGSITLIYLFVVIIVFASIGVEDTRILLWPSMSIIRTIMAPGGIFERLDALAMALWTIAAFTTINGMYYAGTLAVTHLTKAKEFKFFITIMLPWVYLISIIPENPLDTIRWMQVAGVVGIMIAVIIPAVILMVSIVRNKGGKTA</sequence>
<evidence type="ECO:0000256" key="1">
    <source>
        <dbReference type="ARBA" id="ARBA00004141"/>
    </source>
</evidence>
<dbReference type="GO" id="GO:0009847">
    <property type="term" value="P:spore germination"/>
    <property type="evidence" value="ECO:0007669"/>
    <property type="project" value="InterPro"/>
</dbReference>
<keyword evidence="7 8" id="KW-0472">Membrane</keyword>
<accession>A0A3G2RB97</accession>
<dbReference type="InterPro" id="IPR004761">
    <property type="entry name" value="Spore_GerAB"/>
</dbReference>
<comment type="similarity">
    <text evidence="2">Belongs to the amino acid-polyamine-organocation (APC) superfamily. Spore germination protein (SGP) (TC 2.A.3.9) family.</text>
</comment>
<dbReference type="Pfam" id="PF03845">
    <property type="entry name" value="Spore_permease"/>
    <property type="match status" value="1"/>
</dbReference>
<feature type="transmembrane region" description="Helical" evidence="8">
    <location>
        <begin position="43"/>
        <end position="65"/>
    </location>
</feature>